<sequence>MYSLLLAIIYLAFISLGLPDSLLGSGWPVMHNALNVSISFMGIVSMVISGGTIVSSLLSDKLTRKFGTHIVTVTSVLLTGIALLGFSFSTQFWMLIIFAIPYGFGAGAIDAALNNYVALHYTSKHMSWLHCFWGVGTIISPFVMSCAIKNSTWNNGYRIVAFIQLGIGMLLLATLPVWKVNQKKVGAEDGAKSIGLIGALKIKGVPTLLIGFFAYCAAEATVMNWASTYMVEVKGIATEQAARFASLFFIGLTVGRFIGGFIMNKLGDRKMIILGTCILSCGILSLVIPVQNLTVSLAGFIIIGLGCAPIYPCIIHSTPSNFGAENSGAIIGIQMASAYVGSTFIPPLFGLLGNSISFQILPAYLAIFIIVMIIMTELTFRKTTQKGGKA</sequence>
<keyword evidence="4 7" id="KW-0812">Transmembrane</keyword>
<reference evidence="9 10" key="1">
    <citation type="submission" date="2020-08" db="EMBL/GenBank/DDBJ databases">
        <authorList>
            <person name="Ren C."/>
            <person name="Gu Y."/>
            <person name="Xu Y."/>
        </authorList>
    </citation>
    <scope>NUCLEOTIDE SEQUENCE [LARGE SCALE GENOMIC DNA]</scope>
    <source>
        <strain evidence="9 10">LBM18003</strain>
    </source>
</reference>
<comment type="subcellular location">
    <subcellularLocation>
        <location evidence="1">Cell membrane</location>
        <topology evidence="1">Multi-pass membrane protein</topology>
    </subcellularLocation>
</comment>
<feature type="transmembrane region" description="Helical" evidence="7">
    <location>
        <begin position="66"/>
        <end position="86"/>
    </location>
</feature>
<proteinExistence type="inferred from homology"/>
<dbReference type="EMBL" id="CP060696">
    <property type="protein sequence ID" value="QNO16901.1"/>
    <property type="molecule type" value="Genomic_DNA"/>
</dbReference>
<dbReference type="Proteomes" id="UP000516046">
    <property type="component" value="Chromosome"/>
</dbReference>
<protein>
    <submittedName>
        <fullName evidence="9">MFS transporter</fullName>
    </submittedName>
</protein>
<dbReference type="Pfam" id="PF07690">
    <property type="entry name" value="MFS_1"/>
    <property type="match status" value="1"/>
</dbReference>
<accession>A0A7G9WDY9</accession>
<evidence type="ECO:0000256" key="4">
    <source>
        <dbReference type="ARBA" id="ARBA00022692"/>
    </source>
</evidence>
<evidence type="ECO:0000256" key="2">
    <source>
        <dbReference type="ARBA" id="ARBA00008335"/>
    </source>
</evidence>
<comment type="similarity">
    <text evidence="2">Belongs to the major facilitator superfamily.</text>
</comment>
<feature type="transmembrane region" description="Helical" evidence="7">
    <location>
        <begin position="241"/>
        <end position="259"/>
    </location>
</feature>
<name>A0A7G9WDY9_9FIRM</name>
<feature type="transmembrane region" description="Helical" evidence="7">
    <location>
        <begin position="327"/>
        <end position="349"/>
    </location>
</feature>
<evidence type="ECO:0000256" key="3">
    <source>
        <dbReference type="ARBA" id="ARBA00022448"/>
    </source>
</evidence>
<organism evidence="9 10">
    <name type="scientific">Caproicibacterium amylolyticum</name>
    <dbReference type="NCBI Taxonomy" id="2766537"/>
    <lineage>
        <taxon>Bacteria</taxon>
        <taxon>Bacillati</taxon>
        <taxon>Bacillota</taxon>
        <taxon>Clostridia</taxon>
        <taxon>Eubacteriales</taxon>
        <taxon>Oscillospiraceae</taxon>
        <taxon>Caproicibacterium</taxon>
    </lineage>
</organism>
<keyword evidence="5 7" id="KW-1133">Transmembrane helix</keyword>
<feature type="transmembrane region" description="Helical" evidence="7">
    <location>
        <begin position="156"/>
        <end position="178"/>
    </location>
</feature>
<dbReference type="PANTHER" id="PTHR23514:SF3">
    <property type="entry name" value="BYPASS OF STOP CODON PROTEIN 6"/>
    <property type="match status" value="1"/>
</dbReference>
<dbReference type="InterPro" id="IPR011701">
    <property type="entry name" value="MFS"/>
</dbReference>
<dbReference type="InterPro" id="IPR020846">
    <property type="entry name" value="MFS_dom"/>
</dbReference>
<dbReference type="KEGG" id="caml:H6X83_07935"/>
<feature type="domain" description="Major facilitator superfamily (MFS) profile" evidence="8">
    <location>
        <begin position="5"/>
        <end position="380"/>
    </location>
</feature>
<evidence type="ECO:0000256" key="1">
    <source>
        <dbReference type="ARBA" id="ARBA00004651"/>
    </source>
</evidence>
<dbReference type="PANTHER" id="PTHR23514">
    <property type="entry name" value="BYPASS OF STOP CODON PROTEIN 6"/>
    <property type="match status" value="1"/>
</dbReference>
<dbReference type="Gene3D" id="1.20.1250.20">
    <property type="entry name" value="MFS general substrate transporter like domains"/>
    <property type="match status" value="2"/>
</dbReference>
<feature type="transmembrane region" description="Helical" evidence="7">
    <location>
        <begin position="34"/>
        <end position="54"/>
    </location>
</feature>
<evidence type="ECO:0000256" key="5">
    <source>
        <dbReference type="ARBA" id="ARBA00022989"/>
    </source>
</evidence>
<evidence type="ECO:0000259" key="8">
    <source>
        <dbReference type="PROSITE" id="PS50850"/>
    </source>
</evidence>
<feature type="transmembrane region" description="Helical" evidence="7">
    <location>
        <begin position="271"/>
        <end position="290"/>
    </location>
</feature>
<gene>
    <name evidence="9" type="ORF">H6X83_07935</name>
</gene>
<feature type="transmembrane region" description="Helical" evidence="7">
    <location>
        <begin position="125"/>
        <end position="144"/>
    </location>
</feature>
<evidence type="ECO:0000256" key="6">
    <source>
        <dbReference type="ARBA" id="ARBA00023136"/>
    </source>
</evidence>
<dbReference type="SUPFAM" id="SSF103473">
    <property type="entry name" value="MFS general substrate transporter"/>
    <property type="match status" value="1"/>
</dbReference>
<dbReference type="AlphaFoldDB" id="A0A7G9WDY9"/>
<feature type="transmembrane region" description="Helical" evidence="7">
    <location>
        <begin position="361"/>
        <end position="380"/>
    </location>
</feature>
<evidence type="ECO:0000313" key="9">
    <source>
        <dbReference type="EMBL" id="QNO16901.1"/>
    </source>
</evidence>
<evidence type="ECO:0000313" key="10">
    <source>
        <dbReference type="Proteomes" id="UP000516046"/>
    </source>
</evidence>
<dbReference type="GO" id="GO:0022857">
    <property type="term" value="F:transmembrane transporter activity"/>
    <property type="evidence" value="ECO:0007669"/>
    <property type="project" value="InterPro"/>
</dbReference>
<feature type="transmembrane region" description="Helical" evidence="7">
    <location>
        <begin position="296"/>
        <end position="315"/>
    </location>
</feature>
<dbReference type="InterPro" id="IPR036259">
    <property type="entry name" value="MFS_trans_sf"/>
</dbReference>
<keyword evidence="6 7" id="KW-0472">Membrane</keyword>
<dbReference type="RefSeq" id="WP_212505968.1">
    <property type="nucleotide sequence ID" value="NZ_CP060696.1"/>
</dbReference>
<evidence type="ECO:0000256" key="7">
    <source>
        <dbReference type="SAM" id="Phobius"/>
    </source>
</evidence>
<keyword evidence="10" id="KW-1185">Reference proteome</keyword>
<dbReference type="GO" id="GO:0005886">
    <property type="term" value="C:plasma membrane"/>
    <property type="evidence" value="ECO:0007669"/>
    <property type="project" value="UniProtKB-SubCell"/>
</dbReference>
<feature type="transmembrane region" description="Helical" evidence="7">
    <location>
        <begin position="92"/>
        <end position="113"/>
    </location>
</feature>
<dbReference type="PROSITE" id="PS50850">
    <property type="entry name" value="MFS"/>
    <property type="match status" value="1"/>
</dbReference>
<dbReference type="InterPro" id="IPR051788">
    <property type="entry name" value="MFS_Transporter"/>
</dbReference>
<keyword evidence="3" id="KW-0813">Transport</keyword>